<dbReference type="GO" id="GO:0031491">
    <property type="term" value="F:nucleosome binding"/>
    <property type="evidence" value="ECO:0007669"/>
    <property type="project" value="TreeGrafter"/>
</dbReference>
<dbReference type="GO" id="GO:0034728">
    <property type="term" value="P:nucleosome organization"/>
    <property type="evidence" value="ECO:0007669"/>
    <property type="project" value="TreeGrafter"/>
</dbReference>
<dbReference type="GO" id="GO:0003746">
    <property type="term" value="F:translation elongation factor activity"/>
    <property type="evidence" value="ECO:0007669"/>
    <property type="project" value="UniProtKB-KW"/>
</dbReference>
<dbReference type="FunFam" id="3.30.420.140:FF:000006">
    <property type="entry name" value="Transcription elongation factor spt6"/>
    <property type="match status" value="1"/>
</dbReference>
<evidence type="ECO:0000256" key="2">
    <source>
        <dbReference type="ARBA" id="ARBA00004123"/>
    </source>
</evidence>
<dbReference type="Gene3D" id="1.10.150.850">
    <property type="entry name" value="Spt6, helix-hairpin-helix domain"/>
    <property type="match status" value="1"/>
</dbReference>
<proteinExistence type="inferred from homology"/>
<dbReference type="Gene3D" id="1.10.10.650">
    <property type="entry name" value="RuvA domain 2-like"/>
    <property type="match status" value="1"/>
</dbReference>
<dbReference type="Pfam" id="PF14633">
    <property type="entry name" value="SH2_2"/>
    <property type="match status" value="1"/>
</dbReference>
<feature type="region of interest" description="Disordered" evidence="9">
    <location>
        <begin position="1"/>
        <end position="225"/>
    </location>
</feature>
<dbReference type="Pfam" id="PF14639">
    <property type="entry name" value="YqgF"/>
    <property type="match status" value="1"/>
</dbReference>
<dbReference type="InterPro" id="IPR041692">
    <property type="entry name" value="HHH_9"/>
</dbReference>
<dbReference type="OrthoDB" id="995477at2759"/>
<evidence type="ECO:0000256" key="5">
    <source>
        <dbReference type="ARBA" id="ARBA00023163"/>
    </source>
</evidence>
<dbReference type="InterPro" id="IPR036860">
    <property type="entry name" value="SH2_dom_sf"/>
</dbReference>
<feature type="compositionally biased region" description="Acidic residues" evidence="9">
    <location>
        <begin position="130"/>
        <end position="143"/>
    </location>
</feature>
<dbReference type="InterPro" id="IPR044034">
    <property type="entry name" value="NAC-like_UBA"/>
</dbReference>
<dbReference type="InterPro" id="IPR006641">
    <property type="entry name" value="YqgF/RNaseH-like_dom"/>
</dbReference>
<evidence type="ECO:0000256" key="4">
    <source>
        <dbReference type="ARBA" id="ARBA00023015"/>
    </source>
</evidence>
<dbReference type="Pfam" id="PF01849">
    <property type="entry name" value="NAC"/>
    <property type="match status" value="1"/>
</dbReference>
<evidence type="ECO:0000256" key="7">
    <source>
        <dbReference type="PIRNR" id="PIRNR036947"/>
    </source>
</evidence>
<dbReference type="Gene3D" id="1.10.8.10">
    <property type="entry name" value="DNA helicase RuvA subunit, C-terminal domain"/>
    <property type="match status" value="1"/>
</dbReference>
<comment type="similarity">
    <text evidence="3 7">Belongs to the SPT6 family.</text>
</comment>
<dbReference type="FunFam" id="1.10.150.850:FF:000001">
    <property type="entry name" value="Transcription elongation factor spt6"/>
    <property type="match status" value="1"/>
</dbReference>
<dbReference type="InterPro" id="IPR028083">
    <property type="entry name" value="Spt6_acidic_N_dom"/>
</dbReference>
<dbReference type="InterPro" id="IPR055179">
    <property type="entry name" value="Tex-like_central_region"/>
</dbReference>
<dbReference type="InterPro" id="IPR012340">
    <property type="entry name" value="NA-bd_OB-fold"/>
</dbReference>
<dbReference type="InterPro" id="IPR042066">
    <property type="entry name" value="Spt6_death-like"/>
</dbReference>
<dbReference type="InterPro" id="IPR023323">
    <property type="entry name" value="Tex-like_dom_sf"/>
</dbReference>
<dbReference type="SUPFAM" id="SSF53098">
    <property type="entry name" value="Ribonuclease H-like"/>
    <property type="match status" value="1"/>
</dbReference>
<reference evidence="13" key="1">
    <citation type="journal article" date="2019" name="Curr. Biol.">
        <title>Genome Sequence of Striga asiatica Provides Insight into the Evolution of Plant Parasitism.</title>
        <authorList>
            <person name="Yoshida S."/>
            <person name="Kim S."/>
            <person name="Wafula E.K."/>
            <person name="Tanskanen J."/>
            <person name="Kim Y.M."/>
            <person name="Honaas L."/>
            <person name="Yang Z."/>
            <person name="Spallek T."/>
            <person name="Conn C.E."/>
            <person name="Ichihashi Y."/>
            <person name="Cheong K."/>
            <person name="Cui S."/>
            <person name="Der J.P."/>
            <person name="Gundlach H."/>
            <person name="Jiao Y."/>
            <person name="Hori C."/>
            <person name="Ishida J.K."/>
            <person name="Kasahara H."/>
            <person name="Kiba T."/>
            <person name="Kim M.S."/>
            <person name="Koo N."/>
            <person name="Laohavisit A."/>
            <person name="Lee Y.H."/>
            <person name="Lumba S."/>
            <person name="McCourt P."/>
            <person name="Mortimer J.C."/>
            <person name="Mutuku J.M."/>
            <person name="Nomura T."/>
            <person name="Sasaki-Sekimoto Y."/>
            <person name="Seto Y."/>
            <person name="Wang Y."/>
            <person name="Wakatake T."/>
            <person name="Sakakibara H."/>
            <person name="Demura T."/>
            <person name="Yamaguchi S."/>
            <person name="Yoneyama K."/>
            <person name="Manabe R.I."/>
            <person name="Nelson D.C."/>
            <person name="Schulman A.H."/>
            <person name="Timko M.P."/>
            <person name="dePamphilis C.W."/>
            <person name="Choi D."/>
            <person name="Shirasu K."/>
        </authorList>
    </citation>
    <scope>NUCLEOTIDE SEQUENCE [LARGE SCALE GENOMIC DNA]</scope>
    <source>
        <strain evidence="13">cv. UVA1</strain>
    </source>
</reference>
<dbReference type="FunFam" id="1.10.10.2740:FF:000002">
    <property type="entry name" value="Transcription elongation factor Spt6"/>
    <property type="match status" value="1"/>
</dbReference>
<comment type="function">
    <text evidence="1">May promote appropriate targeting of ribosome-nascent polypeptide complexes.</text>
</comment>
<dbReference type="Gene3D" id="1.10.3500.10">
    <property type="entry name" value="Tex N-terminal region-like"/>
    <property type="match status" value="1"/>
</dbReference>
<dbReference type="InterPro" id="IPR012337">
    <property type="entry name" value="RNaseH-like_sf"/>
</dbReference>
<dbReference type="InterPro" id="IPR037027">
    <property type="entry name" value="YqgF/RNaseH-like_dom_sf"/>
</dbReference>
<dbReference type="PIRSF" id="PIRSF036947">
    <property type="entry name" value="Spt6"/>
    <property type="match status" value="1"/>
</dbReference>
<dbReference type="GO" id="GO:0042393">
    <property type="term" value="F:histone binding"/>
    <property type="evidence" value="ECO:0007669"/>
    <property type="project" value="TreeGrafter"/>
</dbReference>
<feature type="domain" description="NAC-A/B" evidence="11">
    <location>
        <begin position="1606"/>
        <end position="1671"/>
    </location>
</feature>
<evidence type="ECO:0000256" key="6">
    <source>
        <dbReference type="ARBA" id="ARBA00023242"/>
    </source>
</evidence>
<dbReference type="SUPFAM" id="SSF47781">
    <property type="entry name" value="RuvA domain 2-like"/>
    <property type="match status" value="2"/>
</dbReference>
<feature type="compositionally biased region" description="Gly residues" evidence="9">
    <location>
        <begin position="1489"/>
        <end position="1509"/>
    </location>
</feature>
<keyword evidence="12" id="KW-0251">Elongation factor</keyword>
<feature type="compositionally biased region" description="Basic residues" evidence="9">
    <location>
        <begin position="208"/>
        <end position="221"/>
    </location>
</feature>
<accession>A0A5A7R3L0</accession>
<organism evidence="12 13">
    <name type="scientific">Striga asiatica</name>
    <name type="common">Asiatic witchweed</name>
    <name type="synonym">Buchnera asiatica</name>
    <dbReference type="NCBI Taxonomy" id="4170"/>
    <lineage>
        <taxon>Eukaryota</taxon>
        <taxon>Viridiplantae</taxon>
        <taxon>Streptophyta</taxon>
        <taxon>Embryophyta</taxon>
        <taxon>Tracheophyta</taxon>
        <taxon>Spermatophyta</taxon>
        <taxon>Magnoliopsida</taxon>
        <taxon>eudicotyledons</taxon>
        <taxon>Gunneridae</taxon>
        <taxon>Pentapetalae</taxon>
        <taxon>asterids</taxon>
        <taxon>lamiids</taxon>
        <taxon>Lamiales</taxon>
        <taxon>Orobanchaceae</taxon>
        <taxon>Buchnereae</taxon>
        <taxon>Striga</taxon>
    </lineage>
</organism>
<dbReference type="Pfam" id="PF22706">
    <property type="entry name" value="Tex_central_region"/>
    <property type="match status" value="1"/>
</dbReference>
<dbReference type="GO" id="GO:0009793">
    <property type="term" value="P:embryo development ending in seed dormancy"/>
    <property type="evidence" value="ECO:0007669"/>
    <property type="project" value="UniProtKB-ARBA"/>
</dbReference>
<dbReference type="FunFam" id="2.20.70.30:FF:000002">
    <property type="entry name" value="Nascent polypeptide-associated complex (NAC), alpha subunit"/>
    <property type="match status" value="1"/>
</dbReference>
<dbReference type="SMART" id="SM00732">
    <property type="entry name" value="YqgFc"/>
    <property type="match status" value="1"/>
</dbReference>
<dbReference type="InterPro" id="IPR038187">
    <property type="entry name" value="NAC_A/B_dom_sf"/>
</dbReference>
<evidence type="ECO:0000313" key="13">
    <source>
        <dbReference type="Proteomes" id="UP000325081"/>
    </source>
</evidence>
<feature type="region of interest" description="Disordered" evidence="9">
    <location>
        <begin position="1569"/>
        <end position="1614"/>
    </location>
</feature>
<evidence type="ECO:0000313" key="12">
    <source>
        <dbReference type="EMBL" id="GER51942.1"/>
    </source>
</evidence>
<dbReference type="Gene3D" id="3.30.420.140">
    <property type="entry name" value="YqgF/RNase H-like domain"/>
    <property type="match status" value="1"/>
</dbReference>
<gene>
    <name evidence="12" type="ORF">STAS_29359</name>
</gene>
<feature type="compositionally biased region" description="Acidic residues" evidence="9">
    <location>
        <begin position="8"/>
        <end position="75"/>
    </location>
</feature>
<dbReference type="SUPFAM" id="SSF55550">
    <property type="entry name" value="SH2 domain"/>
    <property type="match status" value="2"/>
</dbReference>
<dbReference type="Pfam" id="PF19026">
    <property type="entry name" value="UBA_HYPK"/>
    <property type="match status" value="1"/>
</dbReference>
<dbReference type="Gene3D" id="1.10.10.2740">
    <property type="entry name" value="Spt6, Death-like domain"/>
    <property type="match status" value="1"/>
</dbReference>
<dbReference type="EMBL" id="BKCP01010070">
    <property type="protein sequence ID" value="GER51942.1"/>
    <property type="molecule type" value="Genomic_DNA"/>
</dbReference>
<keyword evidence="5 7" id="KW-0804">Transcription</keyword>
<feature type="region of interest" description="Disordered" evidence="9">
    <location>
        <begin position="1488"/>
        <end position="1516"/>
    </location>
</feature>
<dbReference type="InterPro" id="IPR028231">
    <property type="entry name" value="Spt6_YqgF"/>
</dbReference>
<dbReference type="SUPFAM" id="SSF158832">
    <property type="entry name" value="Tex N-terminal region-like"/>
    <property type="match status" value="1"/>
</dbReference>
<evidence type="ECO:0000256" key="3">
    <source>
        <dbReference type="ARBA" id="ARBA00009253"/>
    </source>
</evidence>
<sequence>MAGRNVISDDEDDVGVGEEREEEPYAEQGDDRDDDDDEEEEEEEGEDEYEKDGFIVDDVDEEEDEGEEDRVDSDEERQKKKKRKKRESERNYVLDEDDYELLQESNISVPRPKLESKKFKRLKKARRDAEEEPSGLSDEEEFDGSGSGGRTAEEKLKRSLFGDDDGQPLEDIAEEDEQLEEEDADIDDENEMADFIVDEEEIDEHGAPVRRKKVKKSRHRPGISSSALQEAHEIFGDVEDLLRIRKLEVSDRYGETGERSLEDQFDPSILSEKYMTEKDDRIREIDIPERMQISEESTGHPPTDDISIKMETEWIYNQLVSGTVPLFNKSGSEEVDDELKRHIARFLELMHVQKLDVPFIAMYRKEEILSLIKDSNESETDIDNDPDHKPKLKWHKVGLWLRMYCTGTYLSVTVYYEASLGVKISHMVLWTIQDLDQKWLLLQKRKSALQSYYSKRFEEENRRIYDETRLNLNQQLFESITKSLKAADSEREVDDVDLKFNLHFPPGEVVLDEGQFKRPKRKSHYSICSKAGLWEVASKFGYSSEQFGLQISLEKMRMDELEDAKEAPEEMASNFTCAMFETPQTVLKGARHMASVEISCEPSVRKHVRSIFMDNAVVSTRPTPDGNTAIDSFHQFAGVKWLRDKPLTRFDDAQWLLIQKAEEEKLLQVTIKLPEVVLEKLISDSKDYYLSDGVSKSAQLWNEQRKLILHDAFYSFLLPSMEKEARLLLASRAKAWLLAEYGKVLLEKVSVSPYQRKESDISSDEETAPRVMACCWGPGKPATTFAMLDSSGEVLDVLHAGSLSVRGQSINEQQRKKNDQQRVQKFMMDHQPHIVVLGAANLSCTRLKEDIYEIIFKMVEDNPRDVGHEMDNLNIVYGDESLPHLYENSRISVDQLPSQEGIIRRAVGLGRYLQNPLAMVATLCGPGKEILSWKLNPLENFLTPDEKYGMVEQVMVDVTNQVGLDLNLASSHEWLFAPLQFISGLGPRKAASLQRSLVRAGAIFTRKDLLTSHGLGKKVFINAVGFLRVRRSGLTSSSSQFIDLLDDTRIHPESYSLAQDLAKDIYREDGNDDANDDDDVLEMAIEHVREKPHLLRAVDVHEYAEQKNRLNKKETLNDIRLELMEGFQDRRRPFVEPSQDDEFYLISGESEEALAEGRIVQATVRRVQPQRAICILESGLTGMLNKEDYADDWRDINDLNDRLHEGDILTCRIRSIVKNRYQVILTSRDSEIRNSRHQNHRIMDPYYHEEQSTLHTAQEKARKNKELARKHFKPRMIVHPRFKNVTADEAIEFLLDKDPGESVVRPSSRGPSFLTLTLKVYDDVYAHKDIVEGGKEHKDITSLLRIGKTLKIGEDTFEDLDEVMDRYVDPLVSHLKSMLNYRKFRRGNKSEVDELLKIEKAENPMRIVYGFGISHEHPGTFILTYIRSSNPHHEYIGLYPKGFKFRKRMFEDIDRLVAYFQRHIDDPHDSAPSIRSVAAMVPMRSPAAGDGGGWGGSSNDGGGGGGGWRGGDRDRGSGSRSGLLLGKCSICDSANCVMTDAFIWNAAAFYFSSSLFFMQLLHWSPYSSSSAHDEPMIEEDDDDDDDDVDEDDAEGQEDGSGRAKQSRSEKKSRKAMLKLGMKPILGVTRVTIKKSKNILFVISKPDIFKSPNSDTYVVFGDAKIEDLSSQLQTQAAEQFKAPHLNHAAPKTEPSVLAQDDDVDDVDESGVEPKDIELVMTQAGVSRARAVKALKESDGDIVSAIMDLTN</sequence>
<dbReference type="Pfam" id="PF14632">
    <property type="entry name" value="SPT6_acidic"/>
    <property type="match status" value="1"/>
</dbReference>
<dbReference type="InterPro" id="IPR003029">
    <property type="entry name" value="S1_domain"/>
</dbReference>
<keyword evidence="6 7" id="KW-0539">Nucleus</keyword>
<dbReference type="CDD" id="cd22054">
    <property type="entry name" value="NAC_NACA"/>
    <property type="match status" value="1"/>
</dbReference>
<dbReference type="Gene3D" id="2.40.50.140">
    <property type="entry name" value="Nucleic acid-binding proteins"/>
    <property type="match status" value="1"/>
</dbReference>
<dbReference type="GO" id="GO:0140673">
    <property type="term" value="P:transcription elongation-coupled chromatin remodeling"/>
    <property type="evidence" value="ECO:0007669"/>
    <property type="project" value="InterPro"/>
</dbReference>
<comment type="subunit">
    <text evidence="8">Part of the nascent polypeptide-associated complex (NAC).</text>
</comment>
<dbReference type="FunFam" id="1.10.3500.10:FF:000004">
    <property type="entry name" value="Transcription elongation factor spt6"/>
    <property type="match status" value="1"/>
</dbReference>
<dbReference type="Proteomes" id="UP000325081">
    <property type="component" value="Unassembled WGS sequence"/>
</dbReference>
<dbReference type="InterPro" id="IPR017072">
    <property type="entry name" value="TF_Spt6"/>
</dbReference>
<dbReference type="FunFam" id="3.30.505.10:FF:000050">
    <property type="entry name" value="Transcription elongation factor spt6"/>
    <property type="match status" value="1"/>
</dbReference>
<dbReference type="Gene3D" id="2.20.70.30">
    <property type="entry name" value="Nascent polypeptide-associated complex domain"/>
    <property type="match status" value="1"/>
</dbReference>
<dbReference type="InterPro" id="IPR035420">
    <property type="entry name" value="Spt6_SH2"/>
</dbReference>
<dbReference type="Pfam" id="PF14635">
    <property type="entry name" value="HHH_7"/>
    <property type="match status" value="1"/>
</dbReference>
<feature type="compositionally biased region" description="Basic and acidic residues" evidence="9">
    <location>
        <begin position="151"/>
        <end position="161"/>
    </location>
</feature>
<dbReference type="CDD" id="cd14358">
    <property type="entry name" value="UBA_NAC_euk"/>
    <property type="match status" value="1"/>
</dbReference>
<protein>
    <recommendedName>
        <fullName evidence="7">Transcription elongation factor spt6</fullName>
    </recommendedName>
</protein>
<dbReference type="GO" id="GO:0008023">
    <property type="term" value="C:transcription elongation factor complex"/>
    <property type="evidence" value="ECO:0007669"/>
    <property type="project" value="TreeGrafter"/>
</dbReference>
<dbReference type="SMART" id="SM01407">
    <property type="entry name" value="NAC"/>
    <property type="match status" value="1"/>
</dbReference>
<dbReference type="PANTHER" id="PTHR10145:SF6">
    <property type="entry name" value="TRANSCRIPTION ELONGATION FACTOR SPT6"/>
    <property type="match status" value="1"/>
</dbReference>
<evidence type="ECO:0000259" key="11">
    <source>
        <dbReference type="PROSITE" id="PS51151"/>
    </source>
</evidence>
<dbReference type="Gene3D" id="3.30.505.10">
    <property type="entry name" value="SH2 domain"/>
    <property type="match status" value="2"/>
</dbReference>
<dbReference type="PROSITE" id="PS50126">
    <property type="entry name" value="S1"/>
    <property type="match status" value="1"/>
</dbReference>
<dbReference type="PANTHER" id="PTHR10145">
    <property type="entry name" value="TRANSCRIPTION ELONGATION FACTOR SPT6"/>
    <property type="match status" value="1"/>
</dbReference>
<keyword evidence="4 8" id="KW-0805">Transcription regulation</keyword>
<comment type="function">
    <text evidence="7">Transcription elongation factor that enhances transcription elongation by RNA polymerase II (RNAPII).</text>
</comment>
<dbReference type="CDD" id="cd09928">
    <property type="entry name" value="SH2_Cterm_SPT6_like"/>
    <property type="match status" value="1"/>
</dbReference>
<keyword evidence="12" id="KW-0648">Protein biosynthesis</keyword>
<dbReference type="CDD" id="cd09918">
    <property type="entry name" value="SH2_Nterm_SPT6_like"/>
    <property type="match status" value="1"/>
</dbReference>
<evidence type="ECO:0000256" key="1">
    <source>
        <dbReference type="ARBA" id="ARBA00004000"/>
    </source>
</evidence>
<comment type="similarity">
    <text evidence="8">Belongs to the NAC-beta family.</text>
</comment>
<dbReference type="PROSITE" id="PS51151">
    <property type="entry name" value="NAC_AB"/>
    <property type="match status" value="1"/>
</dbReference>
<dbReference type="InterPro" id="IPR023319">
    <property type="entry name" value="Tex-like_HTH_dom_sf"/>
</dbReference>
<evidence type="ECO:0000259" key="10">
    <source>
        <dbReference type="PROSITE" id="PS50126"/>
    </source>
</evidence>
<dbReference type="SUPFAM" id="SSF50249">
    <property type="entry name" value="Nucleic acid-binding proteins"/>
    <property type="match status" value="1"/>
</dbReference>
<name>A0A5A7R3L0_STRAF</name>
<dbReference type="InterPro" id="IPR002715">
    <property type="entry name" value="Nas_poly-pep-assoc_cplx_dom"/>
</dbReference>
<dbReference type="SMART" id="SM00316">
    <property type="entry name" value="S1"/>
    <property type="match status" value="1"/>
</dbReference>
<evidence type="ECO:0000256" key="8">
    <source>
        <dbReference type="RuleBase" id="RU361272"/>
    </source>
</evidence>
<keyword evidence="13" id="KW-1185">Reference proteome</keyword>
<dbReference type="FunFam" id="2.40.50.140:FF:000256">
    <property type="entry name" value="Transcription elongation factor spt6"/>
    <property type="match status" value="1"/>
</dbReference>
<dbReference type="InterPro" id="IPR010994">
    <property type="entry name" value="RuvA_2-like"/>
</dbReference>
<comment type="subcellular location">
    <subcellularLocation>
        <location evidence="2 7">Nucleus</location>
    </subcellularLocation>
</comment>
<comment type="caution">
    <text evidence="12">The sequence shown here is derived from an EMBL/GenBank/DDBJ whole genome shotgun (WGS) entry which is preliminary data.</text>
</comment>
<feature type="compositionally biased region" description="Acidic residues" evidence="9">
    <location>
        <begin position="1576"/>
        <end position="1597"/>
    </location>
</feature>
<dbReference type="InterPro" id="IPR035018">
    <property type="entry name" value="Spt6_SH2_C"/>
</dbReference>
<dbReference type="InterPro" id="IPR035019">
    <property type="entry name" value="Spt6_SH2_N"/>
</dbReference>
<dbReference type="FunFam" id="3.30.505.10:FF:000047">
    <property type="entry name" value="Transcription elongation factor spt6"/>
    <property type="match status" value="1"/>
</dbReference>
<feature type="compositionally biased region" description="Acidic residues" evidence="9">
    <location>
        <begin position="162"/>
        <end position="203"/>
    </location>
</feature>
<feature type="domain" description="S1 motif" evidence="10">
    <location>
        <begin position="1157"/>
        <end position="1228"/>
    </location>
</feature>
<dbReference type="Pfam" id="PF17674">
    <property type="entry name" value="HHH_9"/>
    <property type="match status" value="1"/>
</dbReference>
<dbReference type="GO" id="GO:0003676">
    <property type="term" value="F:nucleic acid binding"/>
    <property type="evidence" value="ECO:0007669"/>
    <property type="project" value="InterPro"/>
</dbReference>
<evidence type="ECO:0000256" key="9">
    <source>
        <dbReference type="SAM" id="MobiDB-lite"/>
    </source>
</evidence>
<dbReference type="InterPro" id="IPR032706">
    <property type="entry name" value="Spt6_HHH"/>
</dbReference>